<evidence type="ECO:0000259" key="2">
    <source>
        <dbReference type="Pfam" id="PF14317"/>
    </source>
</evidence>
<evidence type="ECO:0000313" key="3">
    <source>
        <dbReference type="EMBL" id="PWJ72040.1"/>
    </source>
</evidence>
<evidence type="ECO:0000256" key="1">
    <source>
        <dbReference type="SAM" id="Phobius"/>
    </source>
</evidence>
<gene>
    <name evidence="3" type="ORF">C7383_12414</name>
</gene>
<dbReference type="EMBL" id="QGGY01000024">
    <property type="protein sequence ID" value="PWJ72040.1"/>
    <property type="molecule type" value="Genomic_DNA"/>
</dbReference>
<keyword evidence="1" id="KW-0812">Transmembrane</keyword>
<evidence type="ECO:0000313" key="4">
    <source>
        <dbReference type="Proteomes" id="UP000245412"/>
    </source>
</evidence>
<dbReference type="Proteomes" id="UP000245412">
    <property type="component" value="Unassembled WGS sequence"/>
</dbReference>
<protein>
    <submittedName>
        <fullName evidence="3">YcxB-like protein</fullName>
    </submittedName>
</protein>
<name>A0AB73SXJ3_9FIRM</name>
<proteinExistence type="predicted"/>
<dbReference type="AlphaFoldDB" id="A0AB73SXJ3"/>
<dbReference type="InterPro" id="IPR025588">
    <property type="entry name" value="YcxB-like_C"/>
</dbReference>
<keyword evidence="1" id="KW-0472">Membrane</keyword>
<sequence length="165" mass="19180">MEVKFDVKMTQKIMYNFLMNHTYRSMTGVMGILFGIAAFVIFGITLGHAETFMSVLYLLFGIWFLLYLPINLYLRSAKQVKSNPVFQKPLHYTINDEGITTEQGDQQAQMKWEDLVKVTETKMSLLIYTGKRYSFVLPKEAMGSRYKDVAALIKKHMPDRKVKMK</sequence>
<keyword evidence="4" id="KW-1185">Reference proteome</keyword>
<dbReference type="RefSeq" id="WP_109748798.1">
    <property type="nucleotide sequence ID" value="NZ_JANKBI010000030.1"/>
</dbReference>
<feature type="domain" description="YcxB-like C-terminal" evidence="2">
    <location>
        <begin position="94"/>
        <end position="144"/>
    </location>
</feature>
<organism evidence="3 4">
    <name type="scientific">Murimonas intestini</name>
    <dbReference type="NCBI Taxonomy" id="1337051"/>
    <lineage>
        <taxon>Bacteria</taxon>
        <taxon>Bacillati</taxon>
        <taxon>Bacillota</taxon>
        <taxon>Clostridia</taxon>
        <taxon>Lachnospirales</taxon>
        <taxon>Lachnospiraceae</taxon>
        <taxon>Murimonas</taxon>
    </lineage>
</organism>
<feature type="transmembrane region" description="Helical" evidence="1">
    <location>
        <begin position="52"/>
        <end position="74"/>
    </location>
</feature>
<keyword evidence="1" id="KW-1133">Transmembrane helix</keyword>
<dbReference type="Pfam" id="PF14317">
    <property type="entry name" value="YcxB"/>
    <property type="match status" value="1"/>
</dbReference>
<comment type="caution">
    <text evidence="3">The sequence shown here is derived from an EMBL/GenBank/DDBJ whole genome shotgun (WGS) entry which is preliminary data.</text>
</comment>
<accession>A0AB73SXJ3</accession>
<feature type="transmembrane region" description="Helical" evidence="1">
    <location>
        <begin position="21"/>
        <end position="46"/>
    </location>
</feature>
<reference evidence="3 4" key="1">
    <citation type="submission" date="2018-05" db="EMBL/GenBank/DDBJ databases">
        <authorList>
            <person name="Goeker M."/>
            <person name="Huntemann M."/>
            <person name="Clum A."/>
            <person name="Pillay M."/>
            <person name="Palaniappan K."/>
            <person name="Varghese N."/>
            <person name="Mikhailova N."/>
            <person name="Stamatis D."/>
            <person name="Reddy T."/>
            <person name="Daum C."/>
            <person name="Shapiro N."/>
            <person name="Ivanova N."/>
            <person name="Kyrpides N."/>
            <person name="Woyke T."/>
        </authorList>
    </citation>
    <scope>NUCLEOTIDE SEQUENCE [LARGE SCALE GENOMIC DNA]</scope>
    <source>
        <strain evidence="3 4">DSM 26524</strain>
    </source>
</reference>